<evidence type="ECO:0000313" key="3">
    <source>
        <dbReference type="EMBL" id="KAF2670784.1"/>
    </source>
</evidence>
<feature type="domain" description="AB hydrolase-1" evidence="2">
    <location>
        <begin position="48"/>
        <end position="310"/>
    </location>
</feature>
<dbReference type="Pfam" id="PF00561">
    <property type="entry name" value="Abhydrolase_1"/>
    <property type="match status" value="1"/>
</dbReference>
<dbReference type="InterPro" id="IPR029058">
    <property type="entry name" value="AB_hydrolase_fold"/>
</dbReference>
<organism evidence="3 4">
    <name type="scientific">Microthyrium microscopicum</name>
    <dbReference type="NCBI Taxonomy" id="703497"/>
    <lineage>
        <taxon>Eukaryota</taxon>
        <taxon>Fungi</taxon>
        <taxon>Dikarya</taxon>
        <taxon>Ascomycota</taxon>
        <taxon>Pezizomycotina</taxon>
        <taxon>Dothideomycetes</taxon>
        <taxon>Dothideomycetes incertae sedis</taxon>
        <taxon>Microthyriales</taxon>
        <taxon>Microthyriaceae</taxon>
        <taxon>Microthyrium</taxon>
    </lineage>
</organism>
<proteinExistence type="predicted"/>
<keyword evidence="3" id="KW-0378">Hydrolase</keyword>
<evidence type="ECO:0000313" key="4">
    <source>
        <dbReference type="Proteomes" id="UP000799302"/>
    </source>
</evidence>
<dbReference type="OrthoDB" id="294702at2759"/>
<dbReference type="GO" id="GO:0016787">
    <property type="term" value="F:hydrolase activity"/>
    <property type="evidence" value="ECO:0007669"/>
    <property type="project" value="UniProtKB-KW"/>
</dbReference>
<dbReference type="InterPro" id="IPR000073">
    <property type="entry name" value="AB_hydrolase_1"/>
</dbReference>
<protein>
    <submittedName>
        <fullName evidence="3">Alpha/beta-hydrolase</fullName>
    </submittedName>
</protein>
<dbReference type="PANTHER" id="PTHR45763">
    <property type="entry name" value="HYDROLASE, ALPHA/BETA FOLD FAMILY PROTEIN, EXPRESSED-RELATED"/>
    <property type="match status" value="1"/>
</dbReference>
<evidence type="ECO:0000256" key="1">
    <source>
        <dbReference type="SAM" id="MobiDB-lite"/>
    </source>
</evidence>
<accession>A0A6A6UIS0</accession>
<name>A0A6A6UIS0_9PEZI</name>
<dbReference type="SUPFAM" id="SSF53474">
    <property type="entry name" value="alpha/beta-Hydrolases"/>
    <property type="match status" value="1"/>
</dbReference>
<dbReference type="PANTHER" id="PTHR45763:SF46">
    <property type="entry name" value="AB HYDROLASE-1 DOMAIN-CONTAINING PROTEIN"/>
    <property type="match status" value="1"/>
</dbReference>
<dbReference type="Proteomes" id="UP000799302">
    <property type="component" value="Unassembled WGS sequence"/>
</dbReference>
<sequence length="323" mass="35556">MESEPATASPQSPTPDFPAQHPVETLTLKDGRTLAYAKYGATANPKTYPILYFNGTPGSHLECQLLDRPAQALGIPLIATDRPGFGASSFQENRTLLNWPQDVLELANHLDIEKFSVLGLSGGGPYVLACLHELPRERLLSATVASGMYPRALGTTGMMWQTRALFTVAGMSTWLAEKMIDKSMGSALRNLGKEKLKESMKAQAKVLPQPQADKDCMEQVLKDDVLFGAYIGSSKEALRLGSRGAAWEFYLLGSEWGFRLEDLEASRLTIWHGDVDVNVPVGMPDKAFELLPEAEYRRMKGEGHMSLIVKHRDSILSYLIAKS</sequence>
<feature type="compositionally biased region" description="Polar residues" evidence="1">
    <location>
        <begin position="1"/>
        <end position="11"/>
    </location>
</feature>
<dbReference type="EMBL" id="MU004233">
    <property type="protein sequence ID" value="KAF2670784.1"/>
    <property type="molecule type" value="Genomic_DNA"/>
</dbReference>
<dbReference type="Gene3D" id="3.40.50.1820">
    <property type="entry name" value="alpha/beta hydrolase"/>
    <property type="match status" value="1"/>
</dbReference>
<gene>
    <name evidence="3" type="ORF">BT63DRAFT_423079</name>
</gene>
<keyword evidence="4" id="KW-1185">Reference proteome</keyword>
<evidence type="ECO:0000259" key="2">
    <source>
        <dbReference type="Pfam" id="PF00561"/>
    </source>
</evidence>
<dbReference type="AlphaFoldDB" id="A0A6A6UIS0"/>
<reference evidence="3" key="1">
    <citation type="journal article" date="2020" name="Stud. Mycol.">
        <title>101 Dothideomycetes genomes: a test case for predicting lifestyles and emergence of pathogens.</title>
        <authorList>
            <person name="Haridas S."/>
            <person name="Albert R."/>
            <person name="Binder M."/>
            <person name="Bloem J."/>
            <person name="Labutti K."/>
            <person name="Salamov A."/>
            <person name="Andreopoulos B."/>
            <person name="Baker S."/>
            <person name="Barry K."/>
            <person name="Bills G."/>
            <person name="Bluhm B."/>
            <person name="Cannon C."/>
            <person name="Castanera R."/>
            <person name="Culley D."/>
            <person name="Daum C."/>
            <person name="Ezra D."/>
            <person name="Gonzalez J."/>
            <person name="Henrissat B."/>
            <person name="Kuo A."/>
            <person name="Liang C."/>
            <person name="Lipzen A."/>
            <person name="Lutzoni F."/>
            <person name="Magnuson J."/>
            <person name="Mondo S."/>
            <person name="Nolan M."/>
            <person name="Ohm R."/>
            <person name="Pangilinan J."/>
            <person name="Park H.-J."/>
            <person name="Ramirez L."/>
            <person name="Alfaro M."/>
            <person name="Sun H."/>
            <person name="Tritt A."/>
            <person name="Yoshinaga Y."/>
            <person name="Zwiers L.-H."/>
            <person name="Turgeon B."/>
            <person name="Goodwin S."/>
            <person name="Spatafora J."/>
            <person name="Crous P."/>
            <person name="Grigoriev I."/>
        </authorList>
    </citation>
    <scope>NUCLEOTIDE SEQUENCE</scope>
    <source>
        <strain evidence="3">CBS 115976</strain>
    </source>
</reference>
<feature type="region of interest" description="Disordered" evidence="1">
    <location>
        <begin position="1"/>
        <end position="22"/>
    </location>
</feature>